<gene>
    <name evidence="1" type="ORF">D7M11_12150</name>
</gene>
<protein>
    <recommendedName>
        <fullName evidence="3">Hsp20/alpha crystallin family protein</fullName>
    </recommendedName>
</protein>
<dbReference type="OrthoDB" id="2678548at2"/>
<dbReference type="EMBL" id="RBAH01000007">
    <property type="protein sequence ID" value="RKN84735.1"/>
    <property type="molecule type" value="Genomic_DNA"/>
</dbReference>
<proteinExistence type="predicted"/>
<accession>A0A3B0CFP5</accession>
<sequence length="165" mass="18683">METQRSRNAPPNEERGFDWGQFEKLFDDLFPNAIPGMKGDSISRIGQFVRGIMDRSVAPNQSAPSSSRADREARSGLFQADVSETLKFVKIRVPIPEYVDPRKLQLFVNGMTFKIEGPLGNMQTFPLPAAVGLKSMQAEYRDQALYIKLHKKNGPGYKELFVRYP</sequence>
<name>A0A3B0CFP5_9BACL</name>
<dbReference type="AlphaFoldDB" id="A0A3B0CFP5"/>
<comment type="caution">
    <text evidence="1">The sequence shown here is derived from an EMBL/GenBank/DDBJ whole genome shotgun (WGS) entry which is preliminary data.</text>
</comment>
<organism evidence="1 2">
    <name type="scientific">Paenibacillus ginsengarvi</name>
    <dbReference type="NCBI Taxonomy" id="400777"/>
    <lineage>
        <taxon>Bacteria</taxon>
        <taxon>Bacillati</taxon>
        <taxon>Bacillota</taxon>
        <taxon>Bacilli</taxon>
        <taxon>Bacillales</taxon>
        <taxon>Paenibacillaceae</taxon>
        <taxon>Paenibacillus</taxon>
    </lineage>
</organism>
<evidence type="ECO:0008006" key="3">
    <source>
        <dbReference type="Google" id="ProtNLM"/>
    </source>
</evidence>
<dbReference type="CDD" id="cd00298">
    <property type="entry name" value="ACD_sHsps_p23-like"/>
    <property type="match status" value="1"/>
</dbReference>
<dbReference type="Proteomes" id="UP000282311">
    <property type="component" value="Unassembled WGS sequence"/>
</dbReference>
<evidence type="ECO:0000313" key="1">
    <source>
        <dbReference type="EMBL" id="RKN84735.1"/>
    </source>
</evidence>
<evidence type="ECO:0000313" key="2">
    <source>
        <dbReference type="Proteomes" id="UP000282311"/>
    </source>
</evidence>
<keyword evidence="2" id="KW-1185">Reference proteome</keyword>
<dbReference type="RefSeq" id="WP_120747477.1">
    <property type="nucleotide sequence ID" value="NZ_RBAH01000007.1"/>
</dbReference>
<reference evidence="1 2" key="1">
    <citation type="journal article" date="2007" name="Int. J. Syst. Evol. Microbiol.">
        <title>Paenibacillus ginsengarvi sp. nov., isolated from soil from ginseng cultivation.</title>
        <authorList>
            <person name="Yoon M.H."/>
            <person name="Ten L.N."/>
            <person name="Im W.T."/>
        </authorList>
    </citation>
    <scope>NUCLEOTIDE SEQUENCE [LARGE SCALE GENOMIC DNA]</scope>
    <source>
        <strain evidence="1 2">KCTC 13059</strain>
    </source>
</reference>
<dbReference type="InterPro" id="IPR008978">
    <property type="entry name" value="HSP20-like_chaperone"/>
</dbReference>
<dbReference type="SUPFAM" id="SSF49764">
    <property type="entry name" value="HSP20-like chaperones"/>
    <property type="match status" value="1"/>
</dbReference>